<evidence type="ECO:0000313" key="12">
    <source>
        <dbReference type="Proteomes" id="UP000001844"/>
    </source>
</evidence>
<organism evidence="11 12">
    <name type="scientific">Nitrosococcus halophilus (strain Nc4)</name>
    <dbReference type="NCBI Taxonomy" id="472759"/>
    <lineage>
        <taxon>Bacteria</taxon>
        <taxon>Pseudomonadati</taxon>
        <taxon>Pseudomonadota</taxon>
        <taxon>Gammaproteobacteria</taxon>
        <taxon>Chromatiales</taxon>
        <taxon>Chromatiaceae</taxon>
        <taxon>Nitrosococcus</taxon>
    </lineage>
</organism>
<reference evidence="12" key="1">
    <citation type="submission" date="2010-04" db="EMBL/GenBank/DDBJ databases">
        <title>Complete genome sequence of Nitrosococcus halophilus Nc4, a salt-adapted, aerobic obligate ammonia-oxidizing sulfur purple bacterium.</title>
        <authorList>
            <consortium name="US DOE Joint Genome Institute"/>
            <person name="Campbell M.A."/>
            <person name="Malfatti S.A."/>
            <person name="Chain P.S.G."/>
            <person name="Heidelberg J.F."/>
            <person name="Ward B.B."/>
            <person name="Klotz M.G."/>
        </authorList>
    </citation>
    <scope>NUCLEOTIDE SEQUENCE [LARGE SCALE GENOMIC DNA]</scope>
    <source>
        <strain evidence="12">Nc4</strain>
    </source>
</reference>
<dbReference type="InterPro" id="IPR051399">
    <property type="entry name" value="RNA-guided_DNA_endo/Transpos"/>
</dbReference>
<dbReference type="GO" id="GO:0046872">
    <property type="term" value="F:metal ion binding"/>
    <property type="evidence" value="ECO:0007669"/>
    <property type="project" value="UniProtKB-KW"/>
</dbReference>
<dbReference type="Proteomes" id="UP000001844">
    <property type="component" value="Chromosome"/>
</dbReference>
<comment type="similarity">
    <text evidence="1">In the C-terminal section; belongs to the transposase 35 family.</text>
</comment>
<dbReference type="InterPro" id="IPR021027">
    <property type="entry name" value="Transposase_put_HTH"/>
</dbReference>
<name>D5BVJ2_NITHN</name>
<evidence type="ECO:0000256" key="5">
    <source>
        <dbReference type="ARBA" id="ARBA00022833"/>
    </source>
</evidence>
<protein>
    <submittedName>
        <fullName evidence="11">Transposase, IS605 OrfB family</fullName>
    </submittedName>
</protein>
<dbReference type="GO" id="GO:0006310">
    <property type="term" value="P:DNA recombination"/>
    <property type="evidence" value="ECO:0007669"/>
    <property type="project" value="UniProtKB-KW"/>
</dbReference>
<comment type="similarity">
    <text evidence="2">In the N-terminal section; belongs to the transposase 2 family.</text>
</comment>
<dbReference type="PANTHER" id="PTHR30405">
    <property type="entry name" value="TRANSPOSASE"/>
    <property type="match status" value="1"/>
</dbReference>
<feature type="domain" description="Probable transposase IS891/IS1136/IS1341" evidence="8">
    <location>
        <begin position="171"/>
        <end position="278"/>
    </location>
</feature>
<feature type="domain" description="Transposase putative helix-turn-helix" evidence="10">
    <location>
        <begin position="1"/>
        <end position="35"/>
    </location>
</feature>
<dbReference type="OrthoDB" id="6917293at2"/>
<feature type="domain" description="Cas12f1-like TNB" evidence="9">
    <location>
        <begin position="289"/>
        <end position="354"/>
    </location>
</feature>
<dbReference type="NCBIfam" id="NF040570">
    <property type="entry name" value="guided_TnpB"/>
    <property type="match status" value="1"/>
</dbReference>
<keyword evidence="7" id="KW-0233">DNA recombination</keyword>
<dbReference type="GO" id="GO:0032196">
    <property type="term" value="P:transposition"/>
    <property type="evidence" value="ECO:0007669"/>
    <property type="project" value="UniProtKB-KW"/>
</dbReference>
<evidence type="ECO:0000256" key="2">
    <source>
        <dbReference type="ARBA" id="ARBA00011044"/>
    </source>
</evidence>
<dbReference type="InterPro" id="IPR001959">
    <property type="entry name" value="Transposase"/>
</dbReference>
<evidence type="ECO:0000256" key="1">
    <source>
        <dbReference type="ARBA" id="ARBA00008761"/>
    </source>
</evidence>
<dbReference type="Pfam" id="PF01385">
    <property type="entry name" value="OrfB_IS605"/>
    <property type="match status" value="1"/>
</dbReference>
<keyword evidence="3" id="KW-0815">Transposition</keyword>
<evidence type="ECO:0000259" key="8">
    <source>
        <dbReference type="Pfam" id="PF01385"/>
    </source>
</evidence>
<keyword evidence="4" id="KW-0479">Metal-binding</keyword>
<evidence type="ECO:0000259" key="9">
    <source>
        <dbReference type="Pfam" id="PF07282"/>
    </source>
</evidence>
<evidence type="ECO:0000256" key="4">
    <source>
        <dbReference type="ARBA" id="ARBA00022723"/>
    </source>
</evidence>
<keyword evidence="6" id="KW-0238">DNA-binding</keyword>
<dbReference type="KEGG" id="nhl:Nhal_0430"/>
<dbReference type="eggNOG" id="COG0675">
    <property type="taxonomic scope" value="Bacteria"/>
</dbReference>
<proteinExistence type="inferred from homology"/>
<accession>D5BVJ2</accession>
<dbReference type="HOGENOM" id="CLU_032903_0_0_6"/>
<keyword evidence="12" id="KW-1185">Reference proteome</keyword>
<dbReference type="Pfam" id="PF12323">
    <property type="entry name" value="HTH_OrfB_IS605"/>
    <property type="match status" value="1"/>
</dbReference>
<dbReference type="Pfam" id="PF07282">
    <property type="entry name" value="Cas12f1-like_TNB"/>
    <property type="match status" value="1"/>
</dbReference>
<evidence type="ECO:0000259" key="10">
    <source>
        <dbReference type="Pfam" id="PF12323"/>
    </source>
</evidence>
<dbReference type="GO" id="GO:0003677">
    <property type="term" value="F:DNA binding"/>
    <property type="evidence" value="ECO:0007669"/>
    <property type="project" value="UniProtKB-KW"/>
</dbReference>
<evidence type="ECO:0000256" key="6">
    <source>
        <dbReference type="ARBA" id="ARBA00023125"/>
    </source>
</evidence>
<keyword evidence="5" id="KW-0862">Zinc</keyword>
<sequence>MLLAHKIELRPTLEQAAYLDKARGSRRHCYNKLLEHFFKPENNWSKAAAYQHYIKVIRPEFPWYNEVSSRVTRNAIDDLDNAFKHFFRRVKKGEKPGFPKFKKKDINDSFALRERTKFEVRGRKLRIEKLSTLIPMRQRLRFEGTPKQVTISKRAGKYFASILVDTEDYKDYSQKRAPSVGVDFGVKSLAVTSDGQVFPANNKLKRSLKKLKRLSKNLSRKQKGSHRRAIAKQRLAKLHYRIAKQRSAVLHELSHQLTASYDRIALEDLNVKGMVKNRKLARSIVDAGFAMLRQFIEYKAYLRGCTVERVDRFFPSSKMCSGCGQLHDITLADRALACDCGLTIDRDLNAAINLNQYRRDTLKPDVKRTQESSKTALAASVLTV</sequence>
<evidence type="ECO:0000313" key="11">
    <source>
        <dbReference type="EMBL" id="ADE13620.1"/>
    </source>
</evidence>
<gene>
    <name evidence="11" type="ordered locus">Nhal_0430</name>
</gene>
<evidence type="ECO:0000256" key="3">
    <source>
        <dbReference type="ARBA" id="ARBA00022578"/>
    </source>
</evidence>
<dbReference type="NCBIfam" id="TIGR01766">
    <property type="entry name" value="IS200/IS605 family accessory protein TnpB-like domain"/>
    <property type="match status" value="1"/>
</dbReference>
<dbReference type="RefSeq" id="WP_013031515.1">
    <property type="nucleotide sequence ID" value="NC_013960.1"/>
</dbReference>
<dbReference type="PANTHER" id="PTHR30405:SF25">
    <property type="entry name" value="RNA-GUIDED DNA ENDONUCLEASE INSQ-RELATED"/>
    <property type="match status" value="1"/>
</dbReference>
<dbReference type="STRING" id="472759.Nhal_0430"/>
<dbReference type="AlphaFoldDB" id="D5BVJ2"/>
<dbReference type="InterPro" id="IPR010095">
    <property type="entry name" value="Cas12f1-like_TNB"/>
</dbReference>
<evidence type="ECO:0000256" key="7">
    <source>
        <dbReference type="ARBA" id="ARBA00023172"/>
    </source>
</evidence>
<dbReference type="EMBL" id="CP001798">
    <property type="protein sequence ID" value="ADE13620.1"/>
    <property type="molecule type" value="Genomic_DNA"/>
</dbReference>